<feature type="domain" description="Death" evidence="5">
    <location>
        <begin position="414"/>
        <end position="502"/>
    </location>
</feature>
<proteinExistence type="predicted"/>
<feature type="region of interest" description="Disordered" evidence="4">
    <location>
        <begin position="377"/>
        <end position="413"/>
    </location>
</feature>
<feature type="repeat" description="ANK" evidence="3">
    <location>
        <begin position="289"/>
        <end position="321"/>
    </location>
</feature>
<keyword evidence="2 3" id="KW-0040">ANK repeat</keyword>
<keyword evidence="1" id="KW-0677">Repeat</keyword>
<feature type="repeat" description="ANK" evidence="3">
    <location>
        <begin position="153"/>
        <end position="185"/>
    </location>
</feature>
<feature type="region of interest" description="Disordered" evidence="4">
    <location>
        <begin position="342"/>
        <end position="361"/>
    </location>
</feature>
<dbReference type="Gene3D" id="1.10.533.10">
    <property type="entry name" value="Death Domain, Fas"/>
    <property type="match status" value="1"/>
</dbReference>
<reference evidence="8" key="1">
    <citation type="submission" date="2017-02" db="UniProtKB">
        <authorList>
            <consortium name="WormBaseParasite"/>
        </authorList>
    </citation>
    <scope>IDENTIFICATION</scope>
</reference>
<evidence type="ECO:0000313" key="6">
    <source>
        <dbReference type="EMBL" id="VDL83132.1"/>
    </source>
</evidence>
<protein>
    <submittedName>
        <fullName evidence="8">IKB-1 (inferred by orthology to a C. elegans protein)</fullName>
    </submittedName>
</protein>
<dbReference type="InterPro" id="IPR002110">
    <property type="entry name" value="Ankyrin_rpt"/>
</dbReference>
<dbReference type="SUPFAM" id="SSF48403">
    <property type="entry name" value="Ankyrin repeat"/>
    <property type="match status" value="1"/>
</dbReference>
<dbReference type="WBParaSite" id="NBR_0001939701-mRNA-1">
    <property type="protein sequence ID" value="NBR_0001939701-mRNA-1"/>
    <property type="gene ID" value="NBR_0001939701"/>
</dbReference>
<dbReference type="STRING" id="27835.A0A0N4YQ75"/>
<dbReference type="PRINTS" id="PR01415">
    <property type="entry name" value="ANKYRIN"/>
</dbReference>
<keyword evidence="7" id="KW-1185">Reference proteome</keyword>
<dbReference type="InterPro" id="IPR036770">
    <property type="entry name" value="Ankyrin_rpt-contain_sf"/>
</dbReference>
<evidence type="ECO:0000259" key="5">
    <source>
        <dbReference type="SMART" id="SM00005"/>
    </source>
</evidence>
<dbReference type="GO" id="GO:0007165">
    <property type="term" value="P:signal transduction"/>
    <property type="evidence" value="ECO:0007669"/>
    <property type="project" value="InterPro"/>
</dbReference>
<feature type="repeat" description="ANK" evidence="3">
    <location>
        <begin position="223"/>
        <end position="255"/>
    </location>
</feature>
<dbReference type="PANTHER" id="PTHR24126">
    <property type="entry name" value="ANKYRIN REPEAT, PH AND SEC7 DOMAIN CONTAINING PROTEIN SECG-RELATED"/>
    <property type="match status" value="1"/>
</dbReference>
<dbReference type="InterPro" id="IPR011029">
    <property type="entry name" value="DEATH-like_dom_sf"/>
</dbReference>
<dbReference type="Pfam" id="PF12796">
    <property type="entry name" value="Ank_2"/>
    <property type="match status" value="2"/>
</dbReference>
<sequence length="504" mass="55606">MLCLRLWLILANQVDDPVCLSFCLEEEGVPAEEVVQREKLFTFTVPNLPFTQDRSVQLTLKSQTLHLSIPFIYKTKPDNSRGYHFESLVDFATTGEISSLILPFANHIGDVDGEGNTVLHIAARNSQSFALKLLLSTLPSEQKEEVINTRNTRGQTALHCAVRAGDPDSVHYLLNHGSEIKVLDNHRNSVIHYLADAYNEAIFKEILEAPDSNENDLDALNEEGFSALHLAVRRLKLSLIEMLLDAGASVNAKDSAGRNALFHAVNMNDVEIVQYLLGKGADADVEEESGETPLLLCLKTANYAIMGLLIDAGADPKRQNKHGDSISTSTDATVQRIIAGERVELPTKDVPPPLPTDLTSTRSALFGRSLPNLHGSLSVSPDAAMTATSNRASVPARPATQHQQQDPDVPSSPYDDISCLDYLTRLRLSKLMDENSKWQQLATELGCSHMIELISICSDDSSPTMILLDQFEQMPEAKISRVRSALHALQEEESVKLIDDRFIY</sequence>
<dbReference type="Gene3D" id="1.25.40.20">
    <property type="entry name" value="Ankyrin repeat-containing domain"/>
    <property type="match status" value="2"/>
</dbReference>
<dbReference type="AlphaFoldDB" id="A0A0N4YQ75"/>
<dbReference type="SMART" id="SM00005">
    <property type="entry name" value="DEATH"/>
    <property type="match status" value="1"/>
</dbReference>
<dbReference type="Pfam" id="PF00531">
    <property type="entry name" value="Death"/>
    <property type="match status" value="1"/>
</dbReference>
<dbReference type="SUPFAM" id="SSF47986">
    <property type="entry name" value="DEATH domain"/>
    <property type="match status" value="1"/>
</dbReference>
<gene>
    <name evidence="6" type="ORF">NBR_LOCUS19398</name>
</gene>
<dbReference type="EMBL" id="UYSL01024145">
    <property type="protein sequence ID" value="VDL83132.1"/>
    <property type="molecule type" value="Genomic_DNA"/>
</dbReference>
<evidence type="ECO:0000256" key="2">
    <source>
        <dbReference type="ARBA" id="ARBA00023043"/>
    </source>
</evidence>
<evidence type="ECO:0000313" key="7">
    <source>
        <dbReference type="Proteomes" id="UP000271162"/>
    </source>
</evidence>
<feature type="repeat" description="ANK" evidence="3">
    <location>
        <begin position="256"/>
        <end position="288"/>
    </location>
</feature>
<evidence type="ECO:0000256" key="3">
    <source>
        <dbReference type="PROSITE-ProRule" id="PRU00023"/>
    </source>
</evidence>
<dbReference type="PANTHER" id="PTHR24126:SF14">
    <property type="entry name" value="ANK_REP_REGION DOMAIN-CONTAINING PROTEIN"/>
    <property type="match status" value="1"/>
</dbReference>
<dbReference type="Proteomes" id="UP000271162">
    <property type="component" value="Unassembled WGS sequence"/>
</dbReference>
<organism evidence="8">
    <name type="scientific">Nippostrongylus brasiliensis</name>
    <name type="common">Rat hookworm</name>
    <dbReference type="NCBI Taxonomy" id="27835"/>
    <lineage>
        <taxon>Eukaryota</taxon>
        <taxon>Metazoa</taxon>
        <taxon>Ecdysozoa</taxon>
        <taxon>Nematoda</taxon>
        <taxon>Chromadorea</taxon>
        <taxon>Rhabditida</taxon>
        <taxon>Rhabditina</taxon>
        <taxon>Rhabditomorpha</taxon>
        <taxon>Strongyloidea</taxon>
        <taxon>Heligmosomidae</taxon>
        <taxon>Nippostrongylus</taxon>
    </lineage>
</organism>
<dbReference type="SMART" id="SM00248">
    <property type="entry name" value="ANK"/>
    <property type="match status" value="6"/>
</dbReference>
<dbReference type="InterPro" id="IPR000488">
    <property type="entry name" value="Death_dom"/>
</dbReference>
<dbReference type="PROSITE" id="PS50297">
    <property type="entry name" value="ANK_REP_REGION"/>
    <property type="match status" value="4"/>
</dbReference>
<accession>A0A0N4YQ75</accession>
<evidence type="ECO:0000256" key="4">
    <source>
        <dbReference type="SAM" id="MobiDB-lite"/>
    </source>
</evidence>
<dbReference type="PROSITE" id="PS50088">
    <property type="entry name" value="ANK_REPEAT"/>
    <property type="match status" value="4"/>
</dbReference>
<evidence type="ECO:0000313" key="8">
    <source>
        <dbReference type="WBParaSite" id="NBR_0001939701-mRNA-1"/>
    </source>
</evidence>
<dbReference type="CDD" id="cd08310">
    <property type="entry name" value="Death_NFkB-like"/>
    <property type="match status" value="1"/>
</dbReference>
<reference evidence="6 7" key="2">
    <citation type="submission" date="2018-11" db="EMBL/GenBank/DDBJ databases">
        <authorList>
            <consortium name="Pathogen Informatics"/>
        </authorList>
    </citation>
    <scope>NUCLEOTIDE SEQUENCE [LARGE SCALE GENOMIC DNA]</scope>
</reference>
<evidence type="ECO:0000256" key="1">
    <source>
        <dbReference type="ARBA" id="ARBA00022737"/>
    </source>
</evidence>
<name>A0A0N4YQ75_NIPBR</name>
<dbReference type="OMA" id="CLADSED"/>